<dbReference type="EC" id="1.5.-.-" evidence="10"/>
<dbReference type="GO" id="GO:0050660">
    <property type="term" value="F:flavin adenine dinucleotide binding"/>
    <property type="evidence" value="ECO:0007669"/>
    <property type="project" value="UniProtKB-UniRule"/>
</dbReference>
<comment type="similarity">
    <text evidence="10">In the C-terminal section; belongs to the DAO family.</text>
</comment>
<dbReference type="InterPro" id="IPR017610">
    <property type="entry name" value="tRNA_S-uridine_synth_MnmC_C"/>
</dbReference>
<feature type="region of interest" description="FAD-dependent cmnm(5)s(2)U34 oxidoreductase" evidence="10">
    <location>
        <begin position="279"/>
        <end position="685"/>
    </location>
</feature>
<dbReference type="InterPro" id="IPR008471">
    <property type="entry name" value="MnmC-like_methylTransf"/>
</dbReference>
<feature type="domain" description="FAD dependent oxidoreductase" evidence="11">
    <location>
        <begin position="275"/>
        <end position="651"/>
    </location>
</feature>
<dbReference type="OrthoDB" id="9786494at2"/>
<dbReference type="GO" id="GO:0032259">
    <property type="term" value="P:methylation"/>
    <property type="evidence" value="ECO:0007669"/>
    <property type="project" value="UniProtKB-KW"/>
</dbReference>
<comment type="subcellular location">
    <subcellularLocation>
        <location evidence="10">Cytoplasm</location>
    </subcellularLocation>
</comment>
<gene>
    <name evidence="10" type="primary">mnmC</name>
    <name evidence="13" type="ORF">SAMN05216571_102149</name>
</gene>
<dbReference type="EC" id="2.1.1.61" evidence="10"/>
<dbReference type="NCBIfam" id="NF002481">
    <property type="entry name" value="PRK01747.1-2"/>
    <property type="match status" value="1"/>
</dbReference>
<dbReference type="SUPFAM" id="SSF53335">
    <property type="entry name" value="S-adenosyl-L-methionine-dependent methyltransferases"/>
    <property type="match status" value="1"/>
</dbReference>
<dbReference type="SUPFAM" id="SSF54373">
    <property type="entry name" value="FAD-linked reductases, C-terminal domain"/>
    <property type="match status" value="1"/>
</dbReference>
<dbReference type="PANTHER" id="PTHR13847:SF283">
    <property type="entry name" value="TRNA 5-METHYLAMINOMETHYL-2-THIOURIDINE BIOSYNTHESIS BIFUNCTIONAL PROTEIN MNMC"/>
    <property type="match status" value="1"/>
</dbReference>
<dbReference type="GO" id="GO:0004808">
    <property type="term" value="F:tRNA (5-methylaminomethyl-2-thiouridylate)(34)-methyltransferase activity"/>
    <property type="evidence" value="ECO:0007669"/>
    <property type="project" value="UniProtKB-EC"/>
</dbReference>
<dbReference type="InterPro" id="IPR029063">
    <property type="entry name" value="SAM-dependent_MTases_sf"/>
</dbReference>
<dbReference type="STRING" id="284577.SAMN05216571_102149"/>
<evidence type="ECO:0000256" key="8">
    <source>
        <dbReference type="ARBA" id="ARBA00023002"/>
    </source>
</evidence>
<dbReference type="NCBIfam" id="TIGR03197">
    <property type="entry name" value="MnmC_Cterm"/>
    <property type="match status" value="1"/>
</dbReference>
<dbReference type="Pfam" id="PF05430">
    <property type="entry name" value="Methyltransf_30"/>
    <property type="match status" value="1"/>
</dbReference>
<proteinExistence type="inferred from homology"/>
<evidence type="ECO:0000256" key="7">
    <source>
        <dbReference type="ARBA" id="ARBA00022827"/>
    </source>
</evidence>
<sequence length="685" mass="73490">MSAADDRHAPLPPLAALDVARLDWPRDDADSEAPHSSAFDDVYFSRHDGRAETEHVFINANRLPERFAAWQGPRPFVIGETGFGTGLNMLCAWAAFERHAPASARLHLVSTERFPMSRSDLERALTAWPEFHDKAACLSAQWPAPLAGVHRLHLGARVTLDLHFGDSAERLSQLDGQVDAWFLDGFAPSKNPDMWQPALFTAMARASRPGATFATFTCAGVVKRGLKAAGFAWRKMPGHGRKREMLAGEIDAPPHHDPRPNTPWFTPPSAKPARHVAVIGAGLAGTTVAQALARRGVDVTLIEREAPGAGGSGNRQGALYVKLAAETNAQSRMYLAGLLYSRRWLAMLDPERTLWNDCGVLQLATSEREAKRQALFLANHALPNDVVAGVDAEAASARAGVAIDSPGLDYAGAGWVRPDLLCARLAATPGITLHRGEVTELTPGARPTAPDEGWTISFKDGETLVADQVVIATAALANRFAQTAALPLQPIRGQVSAVRLPKGAELPRLSRVICAGGYVPPAIDDILSFGATFAPHDTDTALREADHAANLAELEASLPHFTAALREAGVDLTPEHFDGRVAIRAASPDKTPYAGPVPDAAQWREAYSTLAKDARRIPDTPGSHHPGLWISAAHGSRGLASAPLCAEVIASRLCDEPLPLERPLADHLHPGRRLISELIKGQTKD</sequence>
<dbReference type="InterPro" id="IPR023032">
    <property type="entry name" value="tRNA_MAMT_biosynth_bifunc_MnmC"/>
</dbReference>
<dbReference type="PANTHER" id="PTHR13847">
    <property type="entry name" value="SARCOSINE DEHYDROGENASE-RELATED"/>
    <property type="match status" value="1"/>
</dbReference>
<keyword evidence="9 10" id="KW-0511">Multifunctional enzyme</keyword>
<evidence type="ECO:0000256" key="9">
    <source>
        <dbReference type="ARBA" id="ARBA00023268"/>
    </source>
</evidence>
<keyword evidence="2 10" id="KW-0489">Methyltransferase</keyword>
<keyword evidence="6 10" id="KW-0819">tRNA processing</keyword>
<keyword evidence="1 10" id="KW-0963">Cytoplasm</keyword>
<accession>A0A1G7P6N1</accession>
<comment type="similarity">
    <text evidence="10">In the N-terminal section; belongs to the methyltransferase superfamily. tRNA (mnm(5)s(2)U34)-methyltransferase family.</text>
</comment>
<dbReference type="Proteomes" id="UP000198641">
    <property type="component" value="Unassembled WGS sequence"/>
</dbReference>
<comment type="cofactor">
    <cofactor evidence="10">
        <name>FAD</name>
        <dbReference type="ChEBI" id="CHEBI:57692"/>
    </cofactor>
</comment>
<dbReference type="InterPro" id="IPR006076">
    <property type="entry name" value="FAD-dep_OxRdtase"/>
</dbReference>
<keyword evidence="4 10" id="KW-0808">Transferase</keyword>
<dbReference type="InterPro" id="IPR047785">
    <property type="entry name" value="tRNA_MNMC2"/>
</dbReference>
<keyword evidence="5 10" id="KW-0949">S-adenosyl-L-methionine</keyword>
<name>A0A1G7P6N1_9GAMM</name>
<comment type="catalytic activity">
    <reaction evidence="10">
        <text>5-aminomethyl-2-thiouridine(34) in tRNA + S-adenosyl-L-methionine = 5-methylaminomethyl-2-thiouridine(34) in tRNA + S-adenosyl-L-homocysteine + H(+)</text>
        <dbReference type="Rhea" id="RHEA:19569"/>
        <dbReference type="Rhea" id="RHEA-COMP:10195"/>
        <dbReference type="Rhea" id="RHEA-COMP:10197"/>
        <dbReference type="ChEBI" id="CHEBI:15378"/>
        <dbReference type="ChEBI" id="CHEBI:57856"/>
        <dbReference type="ChEBI" id="CHEBI:59789"/>
        <dbReference type="ChEBI" id="CHEBI:74454"/>
        <dbReference type="ChEBI" id="CHEBI:74455"/>
        <dbReference type="EC" id="2.1.1.61"/>
    </reaction>
</comment>
<dbReference type="GO" id="GO:0016645">
    <property type="term" value="F:oxidoreductase activity, acting on the CH-NH group of donors"/>
    <property type="evidence" value="ECO:0007669"/>
    <property type="project" value="InterPro"/>
</dbReference>
<feature type="domain" description="MnmC-like methyltransferase" evidence="12">
    <location>
        <begin position="129"/>
        <end position="249"/>
    </location>
</feature>
<evidence type="ECO:0000256" key="3">
    <source>
        <dbReference type="ARBA" id="ARBA00022630"/>
    </source>
</evidence>
<evidence type="ECO:0000259" key="12">
    <source>
        <dbReference type="Pfam" id="PF05430"/>
    </source>
</evidence>
<dbReference type="RefSeq" id="WP_092523099.1">
    <property type="nucleotide sequence ID" value="NZ_FNCI01000002.1"/>
</dbReference>
<feature type="region of interest" description="tRNA (mnm(5)s(2)U34)-methyltransferase" evidence="10">
    <location>
        <begin position="1"/>
        <end position="251"/>
    </location>
</feature>
<evidence type="ECO:0000256" key="10">
    <source>
        <dbReference type="HAMAP-Rule" id="MF_01102"/>
    </source>
</evidence>
<keyword evidence="7 10" id="KW-0274">FAD</keyword>
<dbReference type="Gene3D" id="3.50.50.60">
    <property type="entry name" value="FAD/NAD(P)-binding domain"/>
    <property type="match status" value="1"/>
</dbReference>
<evidence type="ECO:0000313" key="13">
    <source>
        <dbReference type="EMBL" id="SDF81884.1"/>
    </source>
</evidence>
<keyword evidence="14" id="KW-1185">Reference proteome</keyword>
<evidence type="ECO:0000256" key="4">
    <source>
        <dbReference type="ARBA" id="ARBA00022679"/>
    </source>
</evidence>
<dbReference type="Gene3D" id="3.30.9.10">
    <property type="entry name" value="D-Amino Acid Oxidase, subunit A, domain 2"/>
    <property type="match status" value="1"/>
</dbReference>
<organism evidence="13 14">
    <name type="scientific">Onishia taeanensis</name>
    <dbReference type="NCBI Taxonomy" id="284577"/>
    <lineage>
        <taxon>Bacteria</taxon>
        <taxon>Pseudomonadati</taxon>
        <taxon>Pseudomonadota</taxon>
        <taxon>Gammaproteobacteria</taxon>
        <taxon>Oceanospirillales</taxon>
        <taxon>Halomonadaceae</taxon>
        <taxon>Onishia</taxon>
    </lineage>
</organism>
<dbReference type="GO" id="GO:0005737">
    <property type="term" value="C:cytoplasm"/>
    <property type="evidence" value="ECO:0007669"/>
    <property type="project" value="UniProtKB-SubCell"/>
</dbReference>
<evidence type="ECO:0000256" key="5">
    <source>
        <dbReference type="ARBA" id="ARBA00022691"/>
    </source>
</evidence>
<evidence type="ECO:0000259" key="11">
    <source>
        <dbReference type="Pfam" id="PF01266"/>
    </source>
</evidence>
<dbReference type="Pfam" id="PF01266">
    <property type="entry name" value="DAO"/>
    <property type="match status" value="1"/>
</dbReference>
<dbReference type="HAMAP" id="MF_01102">
    <property type="entry name" value="MnmC"/>
    <property type="match status" value="1"/>
</dbReference>
<dbReference type="InterPro" id="IPR036188">
    <property type="entry name" value="FAD/NAD-bd_sf"/>
</dbReference>
<evidence type="ECO:0000256" key="1">
    <source>
        <dbReference type="ARBA" id="ARBA00022490"/>
    </source>
</evidence>
<protein>
    <recommendedName>
        <fullName evidence="10">tRNA 5-methylaminomethyl-2-thiouridine biosynthesis bifunctional protein MnmC</fullName>
        <shortName evidence="10">tRNA mnm(5)s(2)U biosynthesis bifunctional protein</shortName>
    </recommendedName>
    <domain>
        <recommendedName>
            <fullName evidence="10">tRNA (mnm(5)s(2)U34)-methyltransferase</fullName>
            <ecNumber evidence="10">2.1.1.61</ecNumber>
        </recommendedName>
    </domain>
    <domain>
        <recommendedName>
            <fullName evidence="10">FAD-dependent cmnm(5)s(2)U34 oxidoreductase</fullName>
            <ecNumber evidence="10">1.5.-.-</ecNumber>
        </recommendedName>
    </domain>
</protein>
<keyword evidence="8 10" id="KW-0560">Oxidoreductase</keyword>
<keyword evidence="3 10" id="KW-0285">Flavoprotein</keyword>
<evidence type="ECO:0000313" key="14">
    <source>
        <dbReference type="Proteomes" id="UP000198641"/>
    </source>
</evidence>
<dbReference type="Gene3D" id="3.40.50.150">
    <property type="entry name" value="Vaccinia Virus protein VP39"/>
    <property type="match status" value="1"/>
</dbReference>
<evidence type="ECO:0000256" key="2">
    <source>
        <dbReference type="ARBA" id="ARBA00022603"/>
    </source>
</evidence>
<dbReference type="GO" id="GO:0002098">
    <property type="term" value="P:tRNA wobble uridine modification"/>
    <property type="evidence" value="ECO:0007669"/>
    <property type="project" value="TreeGrafter"/>
</dbReference>
<dbReference type="AlphaFoldDB" id="A0A1G7P6N1"/>
<comment type="function">
    <text evidence="10">Catalyzes the last two steps in the biosynthesis of 5-methylaminomethyl-2-thiouridine (mnm(5)s(2)U) at the wobble position (U34) in tRNA. Catalyzes the FAD-dependent demodification of cmnm(5)s(2)U34 to nm(5)s(2)U34, followed by the transfer of a methyl group from S-adenosyl-L-methionine to nm(5)s(2)U34, to form mnm(5)s(2)U34.</text>
</comment>
<reference evidence="13 14" key="1">
    <citation type="submission" date="2016-10" db="EMBL/GenBank/DDBJ databases">
        <authorList>
            <person name="de Groot N.N."/>
        </authorList>
    </citation>
    <scope>NUCLEOTIDE SEQUENCE [LARGE SCALE GENOMIC DNA]</scope>
    <source>
        <strain evidence="13 14">BH539</strain>
    </source>
</reference>
<evidence type="ECO:0000256" key="6">
    <source>
        <dbReference type="ARBA" id="ARBA00022694"/>
    </source>
</evidence>
<dbReference type="SUPFAM" id="SSF51971">
    <property type="entry name" value="Nucleotide-binding domain"/>
    <property type="match status" value="1"/>
</dbReference>
<dbReference type="EMBL" id="FNCI01000002">
    <property type="protein sequence ID" value="SDF81884.1"/>
    <property type="molecule type" value="Genomic_DNA"/>
</dbReference>
<dbReference type="NCBIfam" id="NF033855">
    <property type="entry name" value="tRNA_MNMC2"/>
    <property type="match status" value="1"/>
</dbReference>